<dbReference type="Gene3D" id="3.40.50.1820">
    <property type="entry name" value="alpha/beta hydrolase"/>
    <property type="match status" value="1"/>
</dbReference>
<name>A0ABU1RPW1_9GAMM</name>
<gene>
    <name evidence="3" type="ORF">J2W94_001062</name>
</gene>
<dbReference type="Pfam" id="PF00561">
    <property type="entry name" value="Abhydrolase_1"/>
    <property type="match status" value="1"/>
</dbReference>
<dbReference type="EMBL" id="JAVDTT010000001">
    <property type="protein sequence ID" value="MDR6840798.1"/>
    <property type="molecule type" value="Genomic_DNA"/>
</dbReference>
<dbReference type="InterPro" id="IPR000639">
    <property type="entry name" value="Epox_hydrolase-like"/>
</dbReference>
<keyword evidence="4" id="KW-1185">Reference proteome</keyword>
<dbReference type="PRINTS" id="PR00412">
    <property type="entry name" value="EPOXHYDRLASE"/>
</dbReference>
<dbReference type="PANTHER" id="PTHR43329">
    <property type="entry name" value="EPOXIDE HYDROLASE"/>
    <property type="match status" value="1"/>
</dbReference>
<proteinExistence type="predicted"/>
<reference evidence="3 4" key="1">
    <citation type="submission" date="2023-07" db="EMBL/GenBank/DDBJ databases">
        <title>Sorghum-associated microbial communities from plants grown in Nebraska, USA.</title>
        <authorList>
            <person name="Schachtman D."/>
        </authorList>
    </citation>
    <scope>NUCLEOTIDE SEQUENCE [LARGE SCALE GENOMIC DNA]</scope>
    <source>
        <strain evidence="3 4">BE107</strain>
    </source>
</reference>
<dbReference type="SUPFAM" id="SSF53474">
    <property type="entry name" value="alpha/beta-Hydrolases"/>
    <property type="match status" value="1"/>
</dbReference>
<evidence type="ECO:0000313" key="3">
    <source>
        <dbReference type="EMBL" id="MDR6840798.1"/>
    </source>
</evidence>
<evidence type="ECO:0000313" key="4">
    <source>
        <dbReference type="Proteomes" id="UP001254759"/>
    </source>
</evidence>
<comment type="caution">
    <text evidence="3">The sequence shown here is derived from an EMBL/GenBank/DDBJ whole genome shotgun (WGS) entry which is preliminary data.</text>
</comment>
<dbReference type="InterPro" id="IPR029058">
    <property type="entry name" value="AB_hydrolase_fold"/>
</dbReference>
<accession>A0ABU1RPW1</accession>
<feature type="domain" description="AB hydrolase-1" evidence="2">
    <location>
        <begin position="22"/>
        <end position="126"/>
    </location>
</feature>
<dbReference type="RefSeq" id="WP_310090870.1">
    <property type="nucleotide sequence ID" value="NZ_JAVDTT010000001.1"/>
</dbReference>
<sequence>MRKGEVTANGLRFTYLEQGQGPLVLLLHGFPDNAYSWERQMPMLAEAGYRVVAPFLRGYPPTEIPNGGYFDLATLATDIKCLIEALNAGQRCCLVGQDWGAAIGYSVLSAYPGWIDRAVILAVPHPKEGRRTIRRSPRHILRSFHWFLFQLPWLPEALCKAGNFAFIELLWKMWSAAYDDRAHVQQVKRMLAQPGAMEATLAYYRAMMNPKKGDPALADVTARLDDLIATPTRVLCGSRDIRRELLGRQSDLFAGPYEWDIVEGAGHFLHREKPLEVGASIIDWLARTEV</sequence>
<dbReference type="Proteomes" id="UP001254759">
    <property type="component" value="Unassembled WGS sequence"/>
</dbReference>
<evidence type="ECO:0000256" key="1">
    <source>
        <dbReference type="ARBA" id="ARBA00022801"/>
    </source>
</evidence>
<evidence type="ECO:0000259" key="2">
    <source>
        <dbReference type="Pfam" id="PF00561"/>
    </source>
</evidence>
<protein>
    <submittedName>
        <fullName evidence="3">Pimeloyl-ACP methyl ester carboxylesterase</fullName>
    </submittedName>
</protein>
<keyword evidence="1" id="KW-0378">Hydrolase</keyword>
<organism evidence="3 4">
    <name type="scientific">Pseudoxanthomonas sacheonensis</name>
    <dbReference type="NCBI Taxonomy" id="443615"/>
    <lineage>
        <taxon>Bacteria</taxon>
        <taxon>Pseudomonadati</taxon>
        <taxon>Pseudomonadota</taxon>
        <taxon>Gammaproteobacteria</taxon>
        <taxon>Lysobacterales</taxon>
        <taxon>Lysobacteraceae</taxon>
        <taxon>Pseudoxanthomonas</taxon>
    </lineage>
</organism>
<dbReference type="InterPro" id="IPR000073">
    <property type="entry name" value="AB_hydrolase_1"/>
</dbReference>